<evidence type="ECO:0000256" key="1">
    <source>
        <dbReference type="SAM" id="SignalP"/>
    </source>
</evidence>
<feature type="chain" id="PRO_5047311673" description="DUF4468 domain-containing protein" evidence="1">
    <location>
        <begin position="20"/>
        <end position="172"/>
    </location>
</feature>
<evidence type="ECO:0008006" key="4">
    <source>
        <dbReference type="Google" id="ProtNLM"/>
    </source>
</evidence>
<keyword evidence="1" id="KW-0732">Signal</keyword>
<name>A0ABY4AZK7_9BACT</name>
<accession>A0ABY4AZK7</accession>
<reference evidence="2 3" key="1">
    <citation type="submission" date="2022-03" db="EMBL/GenBank/DDBJ databases">
        <title>Hymenobactersp. isolated from the air.</title>
        <authorList>
            <person name="Won M."/>
            <person name="Kwon S.-W."/>
        </authorList>
    </citation>
    <scope>NUCLEOTIDE SEQUENCE [LARGE SCALE GENOMIC DNA]</scope>
    <source>
        <strain evidence="2 3">KACC 22596</strain>
    </source>
</reference>
<feature type="signal peptide" evidence="1">
    <location>
        <begin position="1"/>
        <end position="19"/>
    </location>
</feature>
<keyword evidence="3" id="KW-1185">Reference proteome</keyword>
<dbReference type="Gene3D" id="2.40.50.120">
    <property type="match status" value="1"/>
</dbReference>
<proteinExistence type="predicted"/>
<evidence type="ECO:0000313" key="2">
    <source>
        <dbReference type="EMBL" id="UOE32299.1"/>
    </source>
</evidence>
<dbReference type="PROSITE" id="PS51257">
    <property type="entry name" value="PROKAR_LIPOPROTEIN"/>
    <property type="match status" value="1"/>
</dbReference>
<protein>
    <recommendedName>
        <fullName evidence="4">DUF4468 domain-containing protein</fullName>
    </recommendedName>
</protein>
<dbReference type="SUPFAM" id="SSF50242">
    <property type="entry name" value="TIMP-like"/>
    <property type="match status" value="1"/>
</dbReference>
<sequence length="172" mass="19093">MKAFLLACCLLMNCANAWACSCIEARIPEKEKIAKAWTQAQLVFTGRVVSESLVEMTDTAHLRTRTGRDTVITRRMQYRKYTFAVTQPLKGAAGPATIEVLTAGVGSSCGVFYKVGDEFVVFAYTVDTAQNLRGVERKITPYYSTGMCTRTKELRYTAAAELQQLRQLAKKG</sequence>
<dbReference type="Proteomes" id="UP000831390">
    <property type="component" value="Chromosome"/>
</dbReference>
<gene>
    <name evidence="2" type="ORF">MTP16_14280</name>
</gene>
<organism evidence="2 3">
    <name type="scientific">Hymenobacter monticola</name>
    <dbReference type="NCBI Taxonomy" id="1705399"/>
    <lineage>
        <taxon>Bacteria</taxon>
        <taxon>Pseudomonadati</taxon>
        <taxon>Bacteroidota</taxon>
        <taxon>Cytophagia</taxon>
        <taxon>Cytophagales</taxon>
        <taxon>Hymenobacteraceae</taxon>
        <taxon>Hymenobacter</taxon>
    </lineage>
</organism>
<evidence type="ECO:0000313" key="3">
    <source>
        <dbReference type="Proteomes" id="UP000831390"/>
    </source>
</evidence>
<dbReference type="InterPro" id="IPR008993">
    <property type="entry name" value="TIMP-like_OB-fold"/>
</dbReference>
<dbReference type="EMBL" id="CP094534">
    <property type="protein sequence ID" value="UOE32299.1"/>
    <property type="molecule type" value="Genomic_DNA"/>
</dbReference>
<dbReference type="RefSeq" id="WP_243510494.1">
    <property type="nucleotide sequence ID" value="NZ_CP094534.1"/>
</dbReference>